<dbReference type="PRINTS" id="PR01625">
    <property type="entry name" value="GSTRNSFRASEO"/>
</dbReference>
<reference evidence="5 6" key="1">
    <citation type="submission" date="2023-09" db="EMBL/GenBank/DDBJ databases">
        <title>Nesidiocoris tenuis whole genome shotgun sequence.</title>
        <authorList>
            <person name="Shibata T."/>
            <person name="Shimoda M."/>
            <person name="Kobayashi T."/>
            <person name="Uehara T."/>
        </authorList>
    </citation>
    <scope>NUCLEOTIDE SEQUENCE [LARGE SCALE GENOMIC DNA]</scope>
    <source>
        <strain evidence="5 6">Japan</strain>
    </source>
</reference>
<dbReference type="PANTHER" id="PTHR43968:SF6">
    <property type="entry name" value="GLUTATHIONE S-TRANSFERASE OMEGA"/>
    <property type="match status" value="1"/>
</dbReference>
<dbReference type="InterPro" id="IPR036282">
    <property type="entry name" value="Glutathione-S-Trfase_C_sf"/>
</dbReference>
<dbReference type="PROSITE" id="PS50404">
    <property type="entry name" value="GST_NTER"/>
    <property type="match status" value="1"/>
</dbReference>
<dbReference type="Gene3D" id="3.40.30.10">
    <property type="entry name" value="Glutaredoxin"/>
    <property type="match status" value="1"/>
</dbReference>
<dbReference type="InterPro" id="IPR010987">
    <property type="entry name" value="Glutathione-S-Trfase_C-like"/>
</dbReference>
<dbReference type="InterPro" id="IPR050983">
    <property type="entry name" value="GST_Omega/HSP26"/>
</dbReference>
<dbReference type="Pfam" id="PF13417">
    <property type="entry name" value="GST_N_3"/>
    <property type="match status" value="1"/>
</dbReference>
<dbReference type="InterPro" id="IPR040079">
    <property type="entry name" value="Glutathione_S-Trfase"/>
</dbReference>
<dbReference type="SUPFAM" id="SSF47616">
    <property type="entry name" value="GST C-terminal domain-like"/>
    <property type="match status" value="1"/>
</dbReference>
<protein>
    <submittedName>
        <fullName evidence="5">Glutathione s-transferase</fullName>
    </submittedName>
</protein>
<dbReference type="Pfam" id="PF13410">
    <property type="entry name" value="GST_C_2"/>
    <property type="match status" value="1"/>
</dbReference>
<dbReference type="InterPro" id="IPR005442">
    <property type="entry name" value="GST_omega"/>
</dbReference>
<feature type="domain" description="GST C-terminal" evidence="4">
    <location>
        <begin position="104"/>
        <end position="233"/>
    </location>
</feature>
<gene>
    <name evidence="5" type="ORF">NTJ_11399</name>
</gene>
<keyword evidence="2" id="KW-0560">Oxidoreductase</keyword>
<dbReference type="EMBL" id="AP028917">
    <property type="protein sequence ID" value="BES98583.1"/>
    <property type="molecule type" value="Genomic_DNA"/>
</dbReference>
<sequence length="251" mass="28843">MPGKTIHLSAGSQDVPVQDGKIRLYSMRFCPYAHRIHLVLTAKNIPHDIVYIDLKNKPEWYLKKYPAGKVPSIVVDGDFLAESLIIADFLDEYDSDGKQLHAEDPLRKAKDRMLIESFGKVITNLYKCFTSKTLDLSLLEPIFNDMDPFEKELGARGTKFFAGEAPGMVDYMIWPWFERLDMIRAKGGEAYSQNENSIVPIDRFPKLLAWCHTMLEDAVVKQWLMKTFHFGGIYGSIHPSYALLQYVRYIL</sequence>
<evidence type="ECO:0000313" key="6">
    <source>
        <dbReference type="Proteomes" id="UP001307889"/>
    </source>
</evidence>
<dbReference type="InterPro" id="IPR004045">
    <property type="entry name" value="Glutathione_S-Trfase_N"/>
</dbReference>
<feature type="domain" description="GST N-terminal" evidence="3">
    <location>
        <begin position="20"/>
        <end position="98"/>
    </location>
</feature>
<comment type="similarity">
    <text evidence="1">Belongs to the GST superfamily. Omega family.</text>
</comment>
<accession>A0ABN7B2X2</accession>
<dbReference type="InterPro" id="IPR036249">
    <property type="entry name" value="Thioredoxin-like_sf"/>
</dbReference>
<dbReference type="PANTHER" id="PTHR43968">
    <property type="match status" value="1"/>
</dbReference>
<proteinExistence type="inferred from homology"/>
<keyword evidence="6" id="KW-1185">Reference proteome</keyword>
<evidence type="ECO:0000259" key="4">
    <source>
        <dbReference type="PROSITE" id="PS50405"/>
    </source>
</evidence>
<dbReference type="SFLD" id="SFLDS00019">
    <property type="entry name" value="Glutathione_Transferase_(cytos"/>
    <property type="match status" value="1"/>
</dbReference>
<organism evidence="5 6">
    <name type="scientific">Nesidiocoris tenuis</name>
    <dbReference type="NCBI Taxonomy" id="355587"/>
    <lineage>
        <taxon>Eukaryota</taxon>
        <taxon>Metazoa</taxon>
        <taxon>Ecdysozoa</taxon>
        <taxon>Arthropoda</taxon>
        <taxon>Hexapoda</taxon>
        <taxon>Insecta</taxon>
        <taxon>Pterygota</taxon>
        <taxon>Neoptera</taxon>
        <taxon>Paraneoptera</taxon>
        <taxon>Hemiptera</taxon>
        <taxon>Heteroptera</taxon>
        <taxon>Panheteroptera</taxon>
        <taxon>Cimicomorpha</taxon>
        <taxon>Miridae</taxon>
        <taxon>Dicyphina</taxon>
        <taxon>Nesidiocoris</taxon>
    </lineage>
</organism>
<dbReference type="SFLD" id="SFLDG00358">
    <property type="entry name" value="Main_(cytGST)"/>
    <property type="match status" value="1"/>
</dbReference>
<dbReference type="Proteomes" id="UP001307889">
    <property type="component" value="Chromosome 9"/>
</dbReference>
<dbReference type="Gene3D" id="1.20.1050.10">
    <property type="match status" value="1"/>
</dbReference>
<dbReference type="SUPFAM" id="SSF52833">
    <property type="entry name" value="Thioredoxin-like"/>
    <property type="match status" value="1"/>
</dbReference>
<evidence type="ECO:0000259" key="3">
    <source>
        <dbReference type="PROSITE" id="PS50404"/>
    </source>
</evidence>
<dbReference type="PROSITE" id="PS50405">
    <property type="entry name" value="GST_CTER"/>
    <property type="match status" value="1"/>
</dbReference>
<evidence type="ECO:0000256" key="1">
    <source>
        <dbReference type="ARBA" id="ARBA00011067"/>
    </source>
</evidence>
<name>A0ABN7B2X2_9HEMI</name>
<dbReference type="PROSITE" id="PS51354">
    <property type="entry name" value="GLUTAREDOXIN_2"/>
    <property type="match status" value="1"/>
</dbReference>
<evidence type="ECO:0000313" key="5">
    <source>
        <dbReference type="EMBL" id="BES98583.1"/>
    </source>
</evidence>
<evidence type="ECO:0000256" key="2">
    <source>
        <dbReference type="ARBA" id="ARBA00023002"/>
    </source>
</evidence>